<feature type="transmembrane region" description="Helical" evidence="6">
    <location>
        <begin position="392"/>
        <end position="409"/>
    </location>
</feature>
<evidence type="ECO:0000256" key="6">
    <source>
        <dbReference type="SAM" id="Phobius"/>
    </source>
</evidence>
<organism evidence="8 9">
    <name type="scientific">Candidatus Nitrosoglobus terrae</name>
    <dbReference type="NCBI Taxonomy" id="1630141"/>
    <lineage>
        <taxon>Bacteria</taxon>
        <taxon>Pseudomonadati</taxon>
        <taxon>Pseudomonadota</taxon>
        <taxon>Gammaproteobacteria</taxon>
        <taxon>Chromatiales</taxon>
        <taxon>Chromatiaceae</taxon>
        <taxon>Candidatus Nitrosoglobus</taxon>
    </lineage>
</organism>
<evidence type="ECO:0000256" key="3">
    <source>
        <dbReference type="ARBA" id="ARBA00022692"/>
    </source>
</evidence>
<reference evidence="8 9" key="1">
    <citation type="journal article" date="2017" name="ISME J.">
        <title>An acid-tolerant ammonia-oxidizing ?-proteobacterium from soil.</title>
        <authorList>
            <person name="Hayatsu M."/>
            <person name="Tago K."/>
            <person name="Uchiyama I."/>
            <person name="Toyoda A."/>
            <person name="Wang Y."/>
            <person name="Shimomura Y."/>
            <person name="Okubo T."/>
            <person name="Kurisu F."/>
            <person name="Hirono Y."/>
            <person name="Nonaka K."/>
            <person name="Akiyama H."/>
            <person name="Itoh T."/>
            <person name="Takami H."/>
        </authorList>
    </citation>
    <scope>NUCLEOTIDE SEQUENCE [LARGE SCALE GENOMIC DNA]</scope>
    <source>
        <strain evidence="8 9">TAO100</strain>
    </source>
</reference>
<feature type="transmembrane region" description="Helical" evidence="6">
    <location>
        <begin position="20"/>
        <end position="41"/>
    </location>
</feature>
<dbReference type="Proteomes" id="UP000243679">
    <property type="component" value="Chromosome"/>
</dbReference>
<evidence type="ECO:0000313" key="8">
    <source>
        <dbReference type="EMBL" id="BAW80160.1"/>
    </source>
</evidence>
<evidence type="ECO:0000313" key="9">
    <source>
        <dbReference type="Proteomes" id="UP000243679"/>
    </source>
</evidence>
<dbReference type="PANTHER" id="PTHR30287">
    <property type="entry name" value="MEMBRANE COMPONENT OF PREDICTED ABC SUPERFAMILY METABOLITE UPTAKE TRANSPORTER"/>
    <property type="match status" value="1"/>
</dbReference>
<evidence type="ECO:0000256" key="4">
    <source>
        <dbReference type="ARBA" id="ARBA00022989"/>
    </source>
</evidence>
<feature type="transmembrane region" description="Helical" evidence="6">
    <location>
        <begin position="703"/>
        <end position="724"/>
    </location>
</feature>
<feature type="transmembrane region" description="Helical" evidence="6">
    <location>
        <begin position="415"/>
        <end position="438"/>
    </location>
</feature>
<evidence type="ECO:0000256" key="1">
    <source>
        <dbReference type="ARBA" id="ARBA00004651"/>
    </source>
</evidence>
<feature type="domain" description="ABC3 transporter permease C-terminal" evidence="7">
    <location>
        <begin position="707"/>
        <end position="821"/>
    </location>
</feature>
<sequence>MKALIFSLAALKRDWRSGEIRLIAAALIIAVSAVTTVNFFVNRLHQAMEIEAGTVLGADLVIESRSPIPENLKHKAQTLGLETARTLSFRSMIPAGDRLQLAEVKAVEGHYPLRGDLMVGETPLVPPATTREIPAPGTAWIDSQLAQTLNQAVGSKIELGQLSLMVGKILLQEPDRGNQLFTIAPRLLMNLEDVERTGLLLPGSQIYYRLLLAGTHQELLRYKEWAKDHIPENAQMVSVGDNRPELQATLRQANQFLTLAALTSVFLAGIAIAIAARRYATRHQDNSAIMRCLGATQRFILQTYTLIMLWLGLITSLMGCLVAWLAQSLLAYLGSQFFGNLPPASLWPFFVGILTGLVALLGFALPPLIQLKEVPPARVLRHDREISHQRTYIIYLGALIAAVTLMPWQSGETSLTLYVLGGSVFTALILATCSWLLIKGLKLLRSQVGIAWRYGFASVARRAGNSIVQTIALGLGIMVMLLLTTVRSDLLARWQASLPQNAPNHFAVNIQPSQVKAVEAFFTQHHQVTSQLYPNINGRLIAINHTPIEAIHYSDRRAQNLVKHEFHLTWSHDLQADNRIIAGHWWSTQETSTEQFSVELGLAQTLGIHLGDFLTFQTVSKRIIAKVTSLRAVEWSSFNPNFFVIGSPQLLGDQPSTYLTSFYLPEEKKPLLTTLVQAFPSITILDVAALMQQIRTVIDRVTLAVEFIFIFTVAAGLTVLLAAIQSTNDERLYESAVFRTLGANKGTILRALVAEFISLGAIAGAVAAIGAMAIGYLLTHHVLHMDFHFNGWLLVFGLLAGSLGVSIAGVLGTRSVLQISPSQTLRNTYI</sequence>
<keyword evidence="4 6" id="KW-1133">Transmembrane helix</keyword>
<protein>
    <submittedName>
        <fullName evidence="8">Hypothetical conserved protein</fullName>
    </submittedName>
</protein>
<evidence type="ECO:0000259" key="7">
    <source>
        <dbReference type="Pfam" id="PF02687"/>
    </source>
</evidence>
<dbReference type="Pfam" id="PF02687">
    <property type="entry name" value="FtsX"/>
    <property type="match status" value="2"/>
</dbReference>
<name>A0A1Q2SM10_9GAMM</name>
<dbReference type="EMBL" id="AP014836">
    <property type="protein sequence ID" value="BAW80160.1"/>
    <property type="molecule type" value="Genomic_DNA"/>
</dbReference>
<feature type="transmembrane region" description="Helical" evidence="6">
    <location>
        <begin position="791"/>
        <end position="811"/>
    </location>
</feature>
<feature type="transmembrane region" description="Helical" evidence="6">
    <location>
        <begin position="463"/>
        <end position="483"/>
    </location>
</feature>
<gene>
    <name evidence="8" type="ORF">TAO_0790</name>
</gene>
<feature type="transmembrane region" description="Helical" evidence="6">
    <location>
        <begin position="346"/>
        <end position="371"/>
    </location>
</feature>
<feature type="transmembrane region" description="Helical" evidence="6">
    <location>
        <begin position="256"/>
        <end position="280"/>
    </location>
</feature>
<feature type="transmembrane region" description="Helical" evidence="6">
    <location>
        <begin position="756"/>
        <end position="779"/>
    </location>
</feature>
<feature type="transmembrane region" description="Helical" evidence="6">
    <location>
        <begin position="301"/>
        <end position="326"/>
    </location>
</feature>
<keyword evidence="5 6" id="KW-0472">Membrane</keyword>
<dbReference type="RefSeq" id="WP_096526735.1">
    <property type="nucleotide sequence ID" value="NZ_AP014836.1"/>
</dbReference>
<proteinExistence type="predicted"/>
<feature type="domain" description="ABC3 transporter permease C-terminal" evidence="7">
    <location>
        <begin position="260"/>
        <end position="372"/>
    </location>
</feature>
<dbReference type="PANTHER" id="PTHR30287:SF1">
    <property type="entry name" value="INNER MEMBRANE PROTEIN"/>
    <property type="match status" value="1"/>
</dbReference>
<dbReference type="GO" id="GO:0005886">
    <property type="term" value="C:plasma membrane"/>
    <property type="evidence" value="ECO:0007669"/>
    <property type="project" value="UniProtKB-SubCell"/>
</dbReference>
<keyword evidence="2" id="KW-1003">Cell membrane</keyword>
<dbReference type="AlphaFoldDB" id="A0A1Q2SM10"/>
<evidence type="ECO:0000256" key="2">
    <source>
        <dbReference type="ARBA" id="ARBA00022475"/>
    </source>
</evidence>
<dbReference type="OrthoDB" id="5292592at2"/>
<dbReference type="InterPro" id="IPR003838">
    <property type="entry name" value="ABC3_permease_C"/>
</dbReference>
<dbReference type="KEGG" id="ntt:TAO_0790"/>
<keyword evidence="9" id="KW-1185">Reference proteome</keyword>
<comment type="subcellular location">
    <subcellularLocation>
        <location evidence="1">Cell membrane</location>
        <topology evidence="1">Multi-pass membrane protein</topology>
    </subcellularLocation>
</comment>
<keyword evidence="3 6" id="KW-0812">Transmembrane</keyword>
<accession>A0A1Q2SM10</accession>
<evidence type="ECO:0000256" key="5">
    <source>
        <dbReference type="ARBA" id="ARBA00023136"/>
    </source>
</evidence>
<dbReference type="InterPro" id="IPR038766">
    <property type="entry name" value="Membrane_comp_ABC_pdt"/>
</dbReference>